<name>A0A7I8DMF3_9FIRM</name>
<evidence type="ECO:0000259" key="8">
    <source>
        <dbReference type="Pfam" id="PF01432"/>
    </source>
</evidence>
<sequence length="568" mass="66846">MEKFTFSTLEYERPDFDKLEAEYQKLIHQVKEAKSYKDVQDAIKKDEELSDPVSTMGSIAFIRNTLDTTNEFYEKEVEFLNNRAAEVKAVTTEFSKALLESKYAEDINKEYGKEYLTRIRRETEQFRDELIPYLQEEAKLTQQYQKLMATAQIPFEGKTLNLYGIQKYFEHPDRLLRKAAFKAYSDFYHSKEDEMENIFGRLVEIRNEMGKALGFENYIPLGYLLQGRSDYGVNEVASFREQVRKEIVPLCEKLYEAQRKRIGVDEFKVFDEKFQFPDGNAEPIGDDDYLIKEARKMYHDLSPETAEFIDFMIDHELMDLKNKANKASTGYMTTLPSLKAPYVFSCFNHTIFDMQVLSHELGHAFAGYEAMREQKISQYSMGSTDIAEIHSMSMEQFTYPYAEQFFGDAADKFRFVHLQDAITFVPFGVAVDEFQHIVYANPNLTPKERTYEWHKLEEKYMPWRKYEDDEFMDRGGYWYHKLHIFLYPFYYINYTLTTMGAMEFKKRYLENKEEAWRDYLNLCKAGASKSYLELLKVANLSVPFEEGSVARAISCAKEILLKSIGEEE</sequence>
<gene>
    <name evidence="9" type="primary">pepF_1</name>
    <name evidence="9" type="ORF">bsdcttw_26540</name>
</gene>
<keyword evidence="1 6" id="KW-0645">Protease</keyword>
<dbReference type="Gene3D" id="1.10.1370.30">
    <property type="match status" value="1"/>
</dbReference>
<keyword evidence="7" id="KW-0175">Coiled coil</keyword>
<feature type="coiled-coil region" evidence="7">
    <location>
        <begin position="63"/>
        <end position="90"/>
    </location>
</feature>
<proteinExistence type="inferred from homology"/>
<evidence type="ECO:0000256" key="5">
    <source>
        <dbReference type="ARBA" id="ARBA00023049"/>
    </source>
</evidence>
<keyword evidence="5 6" id="KW-0482">Metalloprotease</keyword>
<evidence type="ECO:0000256" key="7">
    <source>
        <dbReference type="SAM" id="Coils"/>
    </source>
</evidence>
<dbReference type="InterPro" id="IPR011976">
    <property type="entry name" value="Pept_M3B_oligopep-rel"/>
</dbReference>
<dbReference type="GO" id="GO:0004222">
    <property type="term" value="F:metalloendopeptidase activity"/>
    <property type="evidence" value="ECO:0007669"/>
    <property type="project" value="InterPro"/>
</dbReference>
<reference evidence="9 10" key="1">
    <citation type="submission" date="2020-08" db="EMBL/GenBank/DDBJ databases">
        <title>Draft genome sequencing of an Anaerocolumna strain isolated from anoxic soil subjected to BSD treatment.</title>
        <authorList>
            <person name="Uek A."/>
            <person name="Tonouchi A."/>
        </authorList>
    </citation>
    <scope>NUCLEOTIDE SEQUENCE [LARGE SCALE GENOMIC DNA]</scope>
    <source>
        <strain evidence="9 10">CTTW</strain>
    </source>
</reference>
<dbReference type="Proteomes" id="UP000515703">
    <property type="component" value="Chromosome"/>
</dbReference>
<keyword evidence="3 6" id="KW-0378">Hydrolase</keyword>
<dbReference type="KEGG" id="acht:bsdcttw_26540"/>
<organism evidence="9 10">
    <name type="scientific">Anaerocolumna chitinilytica</name>
    <dbReference type="NCBI Taxonomy" id="1727145"/>
    <lineage>
        <taxon>Bacteria</taxon>
        <taxon>Bacillati</taxon>
        <taxon>Bacillota</taxon>
        <taxon>Clostridia</taxon>
        <taxon>Lachnospirales</taxon>
        <taxon>Lachnospiraceae</taxon>
        <taxon>Anaerocolumna</taxon>
    </lineage>
</organism>
<dbReference type="NCBIfam" id="TIGR02289">
    <property type="entry name" value="M3_not_pepF"/>
    <property type="match status" value="1"/>
</dbReference>
<evidence type="ECO:0000256" key="2">
    <source>
        <dbReference type="ARBA" id="ARBA00022723"/>
    </source>
</evidence>
<feature type="domain" description="Peptidase M3A/M3B catalytic" evidence="8">
    <location>
        <begin position="315"/>
        <end position="546"/>
    </location>
</feature>
<feature type="domain" description="Peptidase M3A/M3B catalytic" evidence="8">
    <location>
        <begin position="170"/>
        <end position="273"/>
    </location>
</feature>
<keyword evidence="4 6" id="KW-0862">Zinc</keyword>
<evidence type="ECO:0000256" key="4">
    <source>
        <dbReference type="ARBA" id="ARBA00022833"/>
    </source>
</evidence>
<evidence type="ECO:0000313" key="9">
    <source>
        <dbReference type="EMBL" id="BCJ99613.1"/>
    </source>
</evidence>
<dbReference type="Pfam" id="PF01432">
    <property type="entry name" value="Peptidase_M3"/>
    <property type="match status" value="2"/>
</dbReference>
<dbReference type="RefSeq" id="WP_185255364.1">
    <property type="nucleotide sequence ID" value="NZ_AP023368.1"/>
</dbReference>
<evidence type="ECO:0000256" key="6">
    <source>
        <dbReference type="RuleBase" id="RU003435"/>
    </source>
</evidence>
<dbReference type="InterPro" id="IPR001567">
    <property type="entry name" value="Pept_M3A_M3B_dom"/>
</dbReference>
<keyword evidence="2 6" id="KW-0479">Metal-binding</keyword>
<dbReference type="EMBL" id="AP023368">
    <property type="protein sequence ID" value="BCJ99613.1"/>
    <property type="molecule type" value="Genomic_DNA"/>
</dbReference>
<reference evidence="9 10" key="2">
    <citation type="submission" date="2020-08" db="EMBL/GenBank/DDBJ databases">
        <authorList>
            <person name="Ueki A."/>
            <person name="Tonouchi A."/>
        </authorList>
    </citation>
    <scope>NUCLEOTIDE SEQUENCE [LARGE SCALE GENOMIC DNA]</scope>
    <source>
        <strain evidence="9 10">CTTW</strain>
    </source>
</reference>
<dbReference type="AlphaFoldDB" id="A0A7I8DMF3"/>
<comment type="similarity">
    <text evidence="6">Belongs to the peptidase M3 family.</text>
</comment>
<comment type="cofactor">
    <cofactor evidence="6">
        <name>Zn(2+)</name>
        <dbReference type="ChEBI" id="CHEBI:29105"/>
    </cofactor>
    <text evidence="6">Binds 1 zinc ion.</text>
</comment>
<dbReference type="GO" id="GO:0046872">
    <property type="term" value="F:metal ion binding"/>
    <property type="evidence" value="ECO:0007669"/>
    <property type="project" value="UniProtKB-UniRule"/>
</dbReference>
<evidence type="ECO:0000256" key="3">
    <source>
        <dbReference type="ARBA" id="ARBA00022801"/>
    </source>
</evidence>
<dbReference type="CDD" id="cd09606">
    <property type="entry name" value="M3B_PepF"/>
    <property type="match status" value="1"/>
</dbReference>
<evidence type="ECO:0000256" key="1">
    <source>
        <dbReference type="ARBA" id="ARBA00022670"/>
    </source>
</evidence>
<protein>
    <submittedName>
        <fullName evidence="9">Oligoendopeptidase F</fullName>
    </submittedName>
</protein>
<keyword evidence="10" id="KW-1185">Reference proteome</keyword>
<dbReference type="SUPFAM" id="SSF55486">
    <property type="entry name" value="Metalloproteases ('zincins'), catalytic domain"/>
    <property type="match status" value="1"/>
</dbReference>
<accession>A0A7I8DMF3</accession>
<evidence type="ECO:0000313" key="10">
    <source>
        <dbReference type="Proteomes" id="UP000515703"/>
    </source>
</evidence>
<dbReference type="GO" id="GO:0006508">
    <property type="term" value="P:proteolysis"/>
    <property type="evidence" value="ECO:0007669"/>
    <property type="project" value="UniProtKB-KW"/>
</dbReference>